<evidence type="ECO:0000256" key="1">
    <source>
        <dbReference type="SAM" id="MobiDB-lite"/>
    </source>
</evidence>
<protein>
    <submittedName>
        <fullName evidence="2">Uncharacterized protein</fullName>
    </submittedName>
</protein>
<name>A0A0R0CXZ9_9GAMM</name>
<comment type="caution">
    <text evidence="2">The sequence shown here is derived from an EMBL/GenBank/DDBJ whole genome shotgun (WGS) entry which is preliminary data.</text>
</comment>
<sequence length="154" mass="15667">MVAGSRSEALSASAAPAHGPGPAAPVLTGLTLGQGLPLPACQHGQVPPRACLHPDAAAHAEPSAPTPLQTLQLAHSGPLPGLQQQAVVLQLGQALESVSLQFEGIIALEGLPLLLGQLCGAPEVDSHLPLDGQAYLRAVSWQCPDGDVQLTARR</sequence>
<gene>
    <name evidence="2" type="ORF">ABB30_15015</name>
</gene>
<feature type="region of interest" description="Disordered" evidence="1">
    <location>
        <begin position="1"/>
        <end position="21"/>
    </location>
</feature>
<dbReference type="Proteomes" id="UP000050956">
    <property type="component" value="Unassembled WGS sequence"/>
</dbReference>
<organism evidence="2 3">
    <name type="scientific">Stenotrophomonas ginsengisoli</name>
    <dbReference type="NCBI Taxonomy" id="336566"/>
    <lineage>
        <taxon>Bacteria</taxon>
        <taxon>Pseudomonadati</taxon>
        <taxon>Pseudomonadota</taxon>
        <taxon>Gammaproteobacteria</taxon>
        <taxon>Lysobacterales</taxon>
        <taxon>Lysobacteraceae</taxon>
        <taxon>Stenotrophomonas</taxon>
    </lineage>
</organism>
<dbReference type="AlphaFoldDB" id="A0A0R0CXZ9"/>
<reference evidence="2 3" key="1">
    <citation type="submission" date="2015-05" db="EMBL/GenBank/DDBJ databases">
        <title>Genome sequencing and analysis of members of genus Stenotrophomonas.</title>
        <authorList>
            <person name="Patil P.P."/>
            <person name="Midha S."/>
            <person name="Patil P.B."/>
        </authorList>
    </citation>
    <scope>NUCLEOTIDE SEQUENCE [LARGE SCALE GENOMIC DNA]</scope>
    <source>
        <strain evidence="2 3">DSM 24757</strain>
    </source>
</reference>
<proteinExistence type="predicted"/>
<evidence type="ECO:0000313" key="2">
    <source>
        <dbReference type="EMBL" id="KRG73958.1"/>
    </source>
</evidence>
<accession>A0A0R0CXZ9</accession>
<keyword evidence="3" id="KW-1185">Reference proteome</keyword>
<dbReference type="EMBL" id="LDJM01000052">
    <property type="protein sequence ID" value="KRG73958.1"/>
    <property type="molecule type" value="Genomic_DNA"/>
</dbReference>
<evidence type="ECO:0000313" key="3">
    <source>
        <dbReference type="Proteomes" id="UP000050956"/>
    </source>
</evidence>
<feature type="non-terminal residue" evidence="2">
    <location>
        <position position="154"/>
    </location>
</feature>